<dbReference type="SUPFAM" id="SSF52540">
    <property type="entry name" value="P-loop containing nucleoside triphosphate hydrolases"/>
    <property type="match status" value="1"/>
</dbReference>
<dbReference type="InterPro" id="IPR027417">
    <property type="entry name" value="P-loop_NTPase"/>
</dbReference>
<gene>
    <name evidence="1" type="ORF">LMTR13_08885</name>
</gene>
<dbReference type="AlphaFoldDB" id="A0A1B1UBW9"/>
<protein>
    <recommendedName>
        <fullName evidence="3">Thymidylate kinase-like domain-containing protein</fullName>
    </recommendedName>
</protein>
<evidence type="ECO:0000313" key="1">
    <source>
        <dbReference type="EMBL" id="ANW00267.1"/>
    </source>
</evidence>
<dbReference type="STRING" id="1274631.LMTR13_08885"/>
<evidence type="ECO:0000313" key="2">
    <source>
        <dbReference type="Proteomes" id="UP000092839"/>
    </source>
</evidence>
<dbReference type="OrthoDB" id="6853346at2"/>
<accession>A0A1B1UBW9</accession>
<organism evidence="1 2">
    <name type="scientific">Bradyrhizobium icense</name>
    <dbReference type="NCBI Taxonomy" id="1274631"/>
    <lineage>
        <taxon>Bacteria</taxon>
        <taxon>Pseudomonadati</taxon>
        <taxon>Pseudomonadota</taxon>
        <taxon>Alphaproteobacteria</taxon>
        <taxon>Hyphomicrobiales</taxon>
        <taxon>Nitrobacteraceae</taxon>
        <taxon>Bradyrhizobium</taxon>
    </lineage>
</organism>
<dbReference type="Gene3D" id="3.40.50.300">
    <property type="entry name" value="P-loop containing nucleotide triphosphate hydrolases"/>
    <property type="match status" value="1"/>
</dbReference>
<dbReference type="Proteomes" id="UP000092839">
    <property type="component" value="Chromosome"/>
</dbReference>
<reference evidence="1 2" key="1">
    <citation type="submission" date="2016-07" db="EMBL/GenBank/DDBJ databases">
        <title>Complete genome sequence of Bradyrhizobium icense LMTR 13T, a potential inoculant strain isolated from lima bean (Phaseolus lunatus) in Peru.</title>
        <authorList>
            <person name="Ormeno-Orrillo E."/>
            <person name="Duran D."/>
            <person name="Rogel M.A."/>
            <person name="Rey L."/>
            <person name="Imperial J."/>
            <person name="Ruiz-Argueso T."/>
            <person name="Martinez-Romero E."/>
        </authorList>
    </citation>
    <scope>NUCLEOTIDE SEQUENCE [LARGE SCALE GENOMIC DNA]</scope>
    <source>
        <strain evidence="1 2">LMTR 13</strain>
    </source>
</reference>
<keyword evidence="2" id="KW-1185">Reference proteome</keyword>
<proteinExistence type="predicted"/>
<sequence length="522" mass="58625">MMRHEMGSVKVGNLDASTWAREAAPAQSDEAGLEISSKAAIRRLFNSLEQKGIRHCHWKSNVRLEAALAAAEDIDLLVDQRDARQFHAVLLEHGFKLTQSRSGIGHPGVFHALGLDQATAEVVHVHAYFQIVSGDSLVKNYRLPIERLLLEQTRYLHGVRVPTPEAELVLFALRIALKHTGPIEILMANRRYRTVAKELGWLREAANTERAEALCAAWFPSIDPPLFRKLLDAIEDERALVRRVVLGWRVARRLRGLRRLGPMLGAISRLWRVLSLLVKRFRRRGDLVLQTGGMIVALVGPKATGKSTIAHALATRLGGHLDVLPIHAGKPPATALTLLPRILVPAARLLFSKERAGEYQKPERRREKQYSLLYVLRMTLLAYDRRKLLRRALRAASAGSVVISDRYPSESVGAIDSCCFDEAALANCNSPLKRWLMNRERILYTGFPKPDLLLCLEAPIETTIERDARRVKQGGPDAAAVRRRWELERQPESSRSTAIRIDTSRPLDETLRTAVRAVWSAL</sequence>
<dbReference type="KEGG" id="bic:LMTR13_08885"/>
<dbReference type="EMBL" id="CP016428">
    <property type="protein sequence ID" value="ANW00267.1"/>
    <property type="molecule type" value="Genomic_DNA"/>
</dbReference>
<name>A0A1B1UBW9_9BRAD</name>
<evidence type="ECO:0008006" key="3">
    <source>
        <dbReference type="Google" id="ProtNLM"/>
    </source>
</evidence>